<evidence type="ECO:0000313" key="2">
    <source>
        <dbReference type="Proteomes" id="UP001163603"/>
    </source>
</evidence>
<organism evidence="1 2">
    <name type="scientific">Pistacia integerrima</name>
    <dbReference type="NCBI Taxonomy" id="434235"/>
    <lineage>
        <taxon>Eukaryota</taxon>
        <taxon>Viridiplantae</taxon>
        <taxon>Streptophyta</taxon>
        <taxon>Embryophyta</taxon>
        <taxon>Tracheophyta</taxon>
        <taxon>Spermatophyta</taxon>
        <taxon>Magnoliopsida</taxon>
        <taxon>eudicotyledons</taxon>
        <taxon>Gunneridae</taxon>
        <taxon>Pentapetalae</taxon>
        <taxon>rosids</taxon>
        <taxon>malvids</taxon>
        <taxon>Sapindales</taxon>
        <taxon>Anacardiaceae</taxon>
        <taxon>Pistacia</taxon>
    </lineage>
</organism>
<sequence>MVKQDFNKQDSVLEASENIERIDDDAVIDIIEVEDPGSELEASEQMERRDEDAVIDVGDPLADIDISFDNQEKPSILKIIHNFTYFHWKRLGMEENFDESKYSGVNHLIDFLRISIIPLNPQLKERPEILIAPSVKELHQAGVKFQLGLSKNLFDIRFRNGILEIPQFTVSSSLEIALKNLLAFEKSQCQDKFLNDYIIMMNYLVNTPKDVDILVQHQIIRNPIGDCEPVSSLIHRLNRRPRFRSRFLYSSLVEELNKYCRRPWHQWIATLKQNYFKTPWATVSVIAATVLLILTAIQAICSILQVQ</sequence>
<evidence type="ECO:0000313" key="1">
    <source>
        <dbReference type="EMBL" id="KAJ0020172.1"/>
    </source>
</evidence>
<dbReference type="EMBL" id="CM047746">
    <property type="protein sequence ID" value="KAJ0020172.1"/>
    <property type="molecule type" value="Genomic_DNA"/>
</dbReference>
<name>A0ACC0XNP5_9ROSI</name>
<comment type="caution">
    <text evidence="1">The sequence shown here is derived from an EMBL/GenBank/DDBJ whole genome shotgun (WGS) entry which is preliminary data.</text>
</comment>
<proteinExistence type="predicted"/>
<reference evidence="2" key="1">
    <citation type="journal article" date="2023" name="G3 (Bethesda)">
        <title>Genome assembly and association tests identify interacting loci associated with vigor, precocity, and sex in interspecific pistachio rootstocks.</title>
        <authorList>
            <person name="Palmer W."/>
            <person name="Jacygrad E."/>
            <person name="Sagayaradj S."/>
            <person name="Cavanaugh K."/>
            <person name="Han R."/>
            <person name="Bertier L."/>
            <person name="Beede B."/>
            <person name="Kafkas S."/>
            <person name="Golino D."/>
            <person name="Preece J."/>
            <person name="Michelmore R."/>
        </authorList>
    </citation>
    <scope>NUCLEOTIDE SEQUENCE [LARGE SCALE GENOMIC DNA]</scope>
</reference>
<gene>
    <name evidence="1" type="ORF">Pint_31157</name>
</gene>
<protein>
    <submittedName>
        <fullName evidence="1">Uncharacterized protein</fullName>
    </submittedName>
</protein>
<accession>A0ACC0XNP5</accession>
<dbReference type="Proteomes" id="UP001163603">
    <property type="component" value="Chromosome 11"/>
</dbReference>
<keyword evidence="2" id="KW-1185">Reference proteome</keyword>